<keyword evidence="10 15" id="KW-0862">Zinc</keyword>
<dbReference type="InterPro" id="IPR049980">
    <property type="entry name" value="LTA4H_cat"/>
</dbReference>
<evidence type="ECO:0000256" key="13">
    <source>
        <dbReference type="PIRSR" id="PIRSR612777-1"/>
    </source>
</evidence>
<dbReference type="GO" id="GO:0005829">
    <property type="term" value="C:cytosol"/>
    <property type="evidence" value="ECO:0007669"/>
    <property type="project" value="TreeGrafter"/>
</dbReference>
<comment type="function">
    <text evidence="2">Aminopeptidase that preferentially cleaves di- and tripeptides. Also has low epoxide hydrolase activity (in vitro). Can hydrolyze the epoxide leukotriene LTA(4) but it forms preferentially 5,6-dihydroxy-7,9,11,14-eicosatetraenoic acid rather than the cytokine leukotriene B(4) as the product compared to the homologous mammalian enzyme (in vitro).</text>
</comment>
<feature type="binding site" evidence="14">
    <location>
        <begin position="306"/>
        <end position="311"/>
    </location>
    <ligand>
        <name>a peptide</name>
        <dbReference type="ChEBI" id="CHEBI:60466"/>
    </ligand>
</feature>
<dbReference type="GeneID" id="34522569"/>
<dbReference type="AlphaFoldDB" id="W6MS17"/>
<dbReference type="FunFam" id="1.10.390.10:FF:000009">
    <property type="entry name" value="Leukotriene A(4) hydrolase"/>
    <property type="match status" value="1"/>
</dbReference>
<keyword evidence="8 15" id="KW-0479">Metal-binding</keyword>
<evidence type="ECO:0000256" key="3">
    <source>
        <dbReference type="ARBA" id="ARBA00004123"/>
    </source>
</evidence>
<dbReference type="InterPro" id="IPR015211">
    <property type="entry name" value="Peptidase_M1_C"/>
</dbReference>
<dbReference type="InterPro" id="IPR045357">
    <property type="entry name" value="Aminopeptidase_N-like_N"/>
</dbReference>
<dbReference type="InterPro" id="IPR034015">
    <property type="entry name" value="M1_LTA4H"/>
</dbReference>
<dbReference type="EMBL" id="HG793130">
    <property type="protein sequence ID" value="CDK29193.1"/>
    <property type="molecule type" value="Genomic_DNA"/>
</dbReference>
<dbReference type="GO" id="GO:0005771">
    <property type="term" value="C:multivesicular body"/>
    <property type="evidence" value="ECO:0007669"/>
    <property type="project" value="EnsemblFungi"/>
</dbReference>
<evidence type="ECO:0000256" key="5">
    <source>
        <dbReference type="ARBA" id="ARBA00010136"/>
    </source>
</evidence>
<organism evidence="19 20">
    <name type="scientific">Kuraishia capsulata CBS 1993</name>
    <dbReference type="NCBI Taxonomy" id="1382522"/>
    <lineage>
        <taxon>Eukaryota</taxon>
        <taxon>Fungi</taxon>
        <taxon>Dikarya</taxon>
        <taxon>Ascomycota</taxon>
        <taxon>Saccharomycotina</taxon>
        <taxon>Pichiomycetes</taxon>
        <taxon>Pichiales</taxon>
        <taxon>Pichiaceae</taxon>
        <taxon>Kuraishia</taxon>
    </lineage>
</organism>
<dbReference type="SUPFAM" id="SSF55486">
    <property type="entry name" value="Metalloproteases ('zincins'), catalytic domain"/>
    <property type="match status" value="1"/>
</dbReference>
<dbReference type="Gene3D" id="2.60.40.1730">
    <property type="entry name" value="tricorn interacting facor f3 domain"/>
    <property type="match status" value="1"/>
</dbReference>
<proteinExistence type="inferred from homology"/>
<dbReference type="SMART" id="SM01263">
    <property type="entry name" value="Leuk-A4-hydro_C"/>
    <property type="match status" value="1"/>
</dbReference>
<comment type="similarity">
    <text evidence="5 17">Belongs to the peptidase M1 family.</text>
</comment>
<evidence type="ECO:0000256" key="11">
    <source>
        <dbReference type="ARBA" id="ARBA00023049"/>
    </source>
</evidence>
<protein>
    <recommendedName>
        <fullName evidence="17">Leukotriene A(4) hydrolase</fullName>
        <shortName evidence="17">LTA-4 hydrolase</shortName>
        <ecNumber evidence="17">3.3.2.10</ecNumber>
        <ecNumber evidence="17">3.4.11.-</ecNumber>
    </recommendedName>
</protein>
<dbReference type="FunFam" id="1.25.40.320:FF:000001">
    <property type="entry name" value="Leukotriene A(4) hydrolase"/>
    <property type="match status" value="1"/>
</dbReference>
<evidence type="ECO:0000313" key="19">
    <source>
        <dbReference type="EMBL" id="CDK29193.1"/>
    </source>
</evidence>
<dbReference type="GO" id="GO:0004177">
    <property type="term" value="F:aminopeptidase activity"/>
    <property type="evidence" value="ECO:0007669"/>
    <property type="project" value="EnsemblFungi"/>
</dbReference>
<keyword evidence="11 17" id="KW-0482">Metalloprotease</keyword>
<reference evidence="19" key="2">
    <citation type="submission" date="2014-02" db="EMBL/GenBank/DDBJ databases">
        <title>Complete DNA sequence of /Kuraishia capsulata/ illustrates novel genomic features among budding yeasts (/Saccharomycotina/).</title>
        <authorList>
            <person name="Morales L."/>
            <person name="Noel B."/>
            <person name="Porcel B."/>
            <person name="Marcet-Houben M."/>
            <person name="Hullo M-F."/>
            <person name="Sacerdot C."/>
            <person name="Tekaia F."/>
            <person name="Leh-Louis V."/>
            <person name="Despons L."/>
            <person name="Khanna V."/>
            <person name="Aury J-M."/>
            <person name="Barbe V."/>
            <person name="Couloux A."/>
            <person name="Labadie K."/>
            <person name="Pelletier E."/>
            <person name="Souciet J-L."/>
            <person name="Boekhout T."/>
            <person name="Gabaldon T."/>
            <person name="Wincker P."/>
            <person name="Dujon B."/>
        </authorList>
    </citation>
    <scope>NUCLEOTIDE SEQUENCE</scope>
    <source>
        <strain evidence="19">CBS 1993</strain>
    </source>
</reference>
<evidence type="ECO:0000256" key="6">
    <source>
        <dbReference type="ARBA" id="ARBA00022490"/>
    </source>
</evidence>
<dbReference type="Pfam" id="PF09127">
    <property type="entry name" value="Leuk-A4-hydro_C"/>
    <property type="match status" value="1"/>
</dbReference>
<dbReference type="Pfam" id="PF01433">
    <property type="entry name" value="Peptidase_M1"/>
    <property type="match status" value="1"/>
</dbReference>
<dbReference type="Gene3D" id="1.25.40.320">
    <property type="entry name" value="Peptidase M1, leukotriene A4 hydrolase/aminopeptidase C-terminal domain"/>
    <property type="match status" value="1"/>
</dbReference>
<evidence type="ECO:0000256" key="2">
    <source>
        <dbReference type="ARBA" id="ARBA00002142"/>
    </source>
</evidence>
<dbReference type="GO" id="GO:0061957">
    <property type="term" value="C:NVT complex"/>
    <property type="evidence" value="ECO:0007669"/>
    <property type="project" value="EnsemblFungi"/>
</dbReference>
<dbReference type="GO" id="GO:0008237">
    <property type="term" value="F:metallopeptidase activity"/>
    <property type="evidence" value="ECO:0007669"/>
    <property type="project" value="UniProtKB-KW"/>
</dbReference>
<dbReference type="InterPro" id="IPR038502">
    <property type="entry name" value="M1_LTA-4_hydro/amino_C_sf"/>
</dbReference>
<comment type="cofactor">
    <cofactor evidence="15 17">
        <name>Zn(2+)</name>
        <dbReference type="ChEBI" id="CHEBI:29105"/>
    </cofactor>
    <text evidence="15 17">Binds 1 zinc ion per subunit.</text>
</comment>
<dbReference type="InterPro" id="IPR027268">
    <property type="entry name" value="Peptidase_M4/M1_CTD_sf"/>
</dbReference>
<dbReference type="GO" id="GO:0006508">
    <property type="term" value="P:proteolysis"/>
    <property type="evidence" value="ECO:0007669"/>
    <property type="project" value="UniProtKB-KW"/>
</dbReference>
<evidence type="ECO:0000256" key="1">
    <source>
        <dbReference type="ARBA" id="ARBA00001268"/>
    </source>
</evidence>
<dbReference type="InterPro" id="IPR016024">
    <property type="entry name" value="ARM-type_fold"/>
</dbReference>
<evidence type="ECO:0000256" key="16">
    <source>
        <dbReference type="PIRSR" id="PIRSR634015-2"/>
    </source>
</evidence>
<dbReference type="Pfam" id="PF17900">
    <property type="entry name" value="Peptidase_M1_N"/>
    <property type="match status" value="1"/>
</dbReference>
<evidence type="ECO:0000256" key="14">
    <source>
        <dbReference type="PIRSR" id="PIRSR612777-2"/>
    </source>
</evidence>
<dbReference type="GO" id="GO:0030163">
    <property type="term" value="P:protein catabolic process"/>
    <property type="evidence" value="ECO:0007669"/>
    <property type="project" value="EnsemblFungi"/>
</dbReference>
<dbReference type="InterPro" id="IPR012777">
    <property type="entry name" value="LTA4H"/>
</dbReference>
<dbReference type="InterPro" id="IPR001930">
    <property type="entry name" value="Peptidase_M1"/>
</dbReference>
<dbReference type="GO" id="GO:0006629">
    <property type="term" value="P:lipid metabolic process"/>
    <property type="evidence" value="ECO:0007669"/>
    <property type="project" value="EnsemblFungi"/>
</dbReference>
<dbReference type="NCBIfam" id="TIGR02411">
    <property type="entry name" value="leuko_A4_hydro"/>
    <property type="match status" value="1"/>
</dbReference>
<dbReference type="MEROPS" id="M01.034"/>
<dbReference type="InterPro" id="IPR014782">
    <property type="entry name" value="Peptidase_M1_dom"/>
</dbReference>
<feature type="binding site" evidence="15">
    <location>
        <position position="358"/>
    </location>
    <ligand>
        <name>Zn(2+)</name>
        <dbReference type="ChEBI" id="CHEBI:29105"/>
        <note>catalytic</note>
    </ligand>
</feature>
<gene>
    <name evidence="19" type="ORF">KUCA_T00005180001</name>
</gene>
<dbReference type="FunFam" id="3.30.2010.30:FF:000001">
    <property type="entry name" value="Leukotriene A(4) hydrolase"/>
    <property type="match status" value="1"/>
</dbReference>
<keyword evidence="20" id="KW-1185">Reference proteome</keyword>
<keyword evidence="6 17" id="KW-0963">Cytoplasm</keyword>
<dbReference type="Gene3D" id="1.10.390.10">
    <property type="entry name" value="Neutral Protease Domain 2"/>
    <property type="match status" value="1"/>
</dbReference>
<dbReference type="GO" id="GO:0008270">
    <property type="term" value="F:zinc ion binding"/>
    <property type="evidence" value="ECO:0007669"/>
    <property type="project" value="InterPro"/>
</dbReference>
<dbReference type="GO" id="GO:0000328">
    <property type="term" value="C:fungal-type vacuole lumen"/>
    <property type="evidence" value="ECO:0007669"/>
    <property type="project" value="EnsemblFungi"/>
</dbReference>
<evidence type="ECO:0000256" key="9">
    <source>
        <dbReference type="ARBA" id="ARBA00022801"/>
    </source>
</evidence>
<dbReference type="OrthoDB" id="79562at2759"/>
<comment type="subcellular location">
    <subcellularLocation>
        <location evidence="4 17">Cytoplasm</location>
    </subcellularLocation>
    <subcellularLocation>
        <location evidence="3">Nucleus</location>
    </subcellularLocation>
</comment>
<sequence>MTLVRIARFLHRKSLNLHRGYSTMVLDKYPNISPKLAKVLLPHLPKSSPELDYSTLSNYHNFKITKTTLDLEVSFDKKALIGQVGYQISRLSAVESVILDTAHLDVKAAYVNGRAVDFTFGTKHETLGTPLIVSLPETASLFTISIDFETTAGGTALQWLDPPQTDGGKLPYLFSQCEPIHARSFFPCFDTPSIKSTYAYNVTSPLPVLVAARAVGEPEAVSGDRKLYKFEQPVPIPSYLVAMAAGDLVGARAGPRSQVFSEPCVIDRCTYEFEKDMENFIETAEKLVFDYEWETYNVLVLNRAMPFGGMENPNMTFVTPTLISGNRENVDVIAHELAHSWAGNLVTNCSWDHFWLNEGWTVYLERRIMGALHGEQTRHLSAIVGWTDLENSIRAMGKSAERFSTLVQDLKDQTHPDDAFSSVPYEKGFCLLYTLEQTLGGFEVFDPFLSFYFSKYKYKSLDTFEFLDTLYGFFSDKTELLDSIDWNTWLYAPGLPPKPKFDTTLVDECYSLAQKWVKVSSENPTKKLLTEQFSAKDIAHFKGNQNEVFLDTLVALEGVHGFSWASEGGQLALSVMESVYSYYAKTQNAEYLYRWLRLQLTGRVTSYYTELADWLGTVGRMKFVRPAYVLLDRVDRDLAIATFRKYEMSYHPICRSQVKKDLGL</sequence>
<dbReference type="GO" id="GO:0004301">
    <property type="term" value="F:epoxide hydrolase activity"/>
    <property type="evidence" value="ECO:0007669"/>
    <property type="project" value="UniProtKB-EC"/>
</dbReference>
<dbReference type="RefSeq" id="XP_022461181.1">
    <property type="nucleotide sequence ID" value="XM_022606338.1"/>
</dbReference>
<evidence type="ECO:0000256" key="8">
    <source>
        <dbReference type="ARBA" id="ARBA00022723"/>
    </source>
</evidence>
<evidence type="ECO:0000256" key="4">
    <source>
        <dbReference type="ARBA" id="ARBA00004496"/>
    </source>
</evidence>
<keyword evidence="9 17" id="KW-0378">Hydrolase</keyword>
<feature type="active site" description="Proton donor" evidence="13">
    <location>
        <position position="425"/>
    </location>
</feature>
<comment type="catalytic activity">
    <reaction evidence="1 17">
        <text>an epoxide + H2O = an ethanediol</text>
        <dbReference type="Rhea" id="RHEA:19037"/>
        <dbReference type="ChEBI" id="CHEBI:15377"/>
        <dbReference type="ChEBI" id="CHEBI:32955"/>
        <dbReference type="ChEBI" id="CHEBI:140594"/>
        <dbReference type="EC" id="3.3.2.10"/>
    </reaction>
</comment>
<dbReference type="Gene3D" id="3.30.2010.30">
    <property type="match status" value="1"/>
</dbReference>
<dbReference type="HOGENOM" id="CLU_014505_1_2_1"/>
<dbReference type="SUPFAM" id="SSF48371">
    <property type="entry name" value="ARM repeat"/>
    <property type="match status" value="1"/>
</dbReference>
<evidence type="ECO:0000313" key="20">
    <source>
        <dbReference type="Proteomes" id="UP000019384"/>
    </source>
</evidence>
<dbReference type="EC" id="3.4.11.-" evidence="17"/>
<dbReference type="EC" id="3.3.2.10" evidence="17"/>
<feature type="domain" description="Peptidase M1 leukotriene A4 hydrolase/aminopeptidase C-terminal" evidence="18">
    <location>
        <begin position="504"/>
        <end position="662"/>
    </location>
</feature>
<dbReference type="GO" id="GO:0120113">
    <property type="term" value="P:cytoplasm to vacuole targeting by the NVT pathway"/>
    <property type="evidence" value="ECO:0007669"/>
    <property type="project" value="EnsemblFungi"/>
</dbReference>
<feature type="active site" description="Proton acceptor" evidence="13">
    <location>
        <position position="336"/>
    </location>
</feature>
<reference evidence="19" key="1">
    <citation type="submission" date="2013-12" db="EMBL/GenBank/DDBJ databases">
        <authorList>
            <person name="Genoscope - CEA"/>
        </authorList>
    </citation>
    <scope>NUCLEOTIDE SEQUENCE</scope>
    <source>
        <strain evidence="19">CBS 1993</strain>
    </source>
</reference>
<dbReference type="SUPFAM" id="SSF63737">
    <property type="entry name" value="Leukotriene A4 hydrolase N-terminal domain"/>
    <property type="match status" value="1"/>
</dbReference>
<dbReference type="PANTHER" id="PTHR45726:SF3">
    <property type="entry name" value="LEUKOTRIENE A-4 HYDROLASE"/>
    <property type="match status" value="1"/>
</dbReference>
<feature type="binding site" evidence="15">
    <location>
        <position position="339"/>
    </location>
    <ligand>
        <name>Zn(2+)</name>
        <dbReference type="ChEBI" id="CHEBI:29105"/>
        <note>catalytic</note>
    </ligand>
</feature>
<evidence type="ECO:0000256" key="15">
    <source>
        <dbReference type="PIRSR" id="PIRSR612777-3"/>
    </source>
</evidence>
<dbReference type="PRINTS" id="PR00756">
    <property type="entry name" value="ALADIPTASE"/>
</dbReference>
<dbReference type="InterPro" id="IPR042097">
    <property type="entry name" value="Aminopeptidase_N-like_N_sf"/>
</dbReference>
<dbReference type="GO" id="GO:0005634">
    <property type="term" value="C:nucleus"/>
    <property type="evidence" value="ECO:0007669"/>
    <property type="project" value="UniProtKB-SubCell"/>
</dbReference>
<feature type="binding site" evidence="15">
    <location>
        <position position="335"/>
    </location>
    <ligand>
        <name>Zn(2+)</name>
        <dbReference type="ChEBI" id="CHEBI:29105"/>
        <note>catalytic</note>
    </ligand>
</feature>
<accession>W6MS17</accession>
<evidence type="ECO:0000256" key="7">
    <source>
        <dbReference type="ARBA" id="ARBA00022670"/>
    </source>
</evidence>
<dbReference type="PANTHER" id="PTHR45726">
    <property type="entry name" value="LEUKOTRIENE A-4 HYDROLASE"/>
    <property type="match status" value="1"/>
</dbReference>
<dbReference type="FunFam" id="2.60.40.1730:FF:000004">
    <property type="entry name" value="Leukotriene A(4) hydrolase"/>
    <property type="match status" value="1"/>
</dbReference>
<dbReference type="STRING" id="1382522.W6MS17"/>
<dbReference type="CDD" id="cd09599">
    <property type="entry name" value="M1_LTA4H"/>
    <property type="match status" value="1"/>
</dbReference>
<keyword evidence="7 17" id="KW-0645">Protease</keyword>
<name>W6MS17_9ASCO</name>
<evidence type="ECO:0000256" key="17">
    <source>
        <dbReference type="RuleBase" id="RU361141"/>
    </source>
</evidence>
<feature type="binding site" evidence="16">
    <location>
        <begin position="176"/>
        <end position="178"/>
    </location>
    <ligand>
        <name>a peptide</name>
        <dbReference type="ChEBI" id="CHEBI:60466"/>
    </ligand>
</feature>
<evidence type="ECO:0000256" key="10">
    <source>
        <dbReference type="ARBA" id="ARBA00022833"/>
    </source>
</evidence>
<evidence type="ECO:0000256" key="12">
    <source>
        <dbReference type="ARBA" id="ARBA00023242"/>
    </source>
</evidence>
<feature type="binding site" evidence="14">
    <location>
        <begin position="620"/>
        <end position="622"/>
    </location>
    <ligand>
        <name>a peptide</name>
        <dbReference type="ChEBI" id="CHEBI:60466"/>
    </ligand>
</feature>
<keyword evidence="12" id="KW-0539">Nucleus</keyword>
<evidence type="ECO:0000259" key="18">
    <source>
        <dbReference type="SMART" id="SM01263"/>
    </source>
</evidence>
<dbReference type="Proteomes" id="UP000019384">
    <property type="component" value="Unassembled WGS sequence"/>
</dbReference>